<protein>
    <submittedName>
        <fullName evidence="1">Uncharacterized protein</fullName>
    </submittedName>
</protein>
<accession>A0ABQ5AUD7</accession>
<reference evidence="1" key="1">
    <citation type="journal article" date="2022" name="Int. J. Mol. Sci.">
        <title>Draft Genome of Tanacetum Coccineum: Genomic Comparison of Closely Related Tanacetum-Family Plants.</title>
        <authorList>
            <person name="Yamashiro T."/>
            <person name="Shiraishi A."/>
            <person name="Nakayama K."/>
            <person name="Satake H."/>
        </authorList>
    </citation>
    <scope>NUCLEOTIDE SEQUENCE</scope>
</reference>
<dbReference type="Proteomes" id="UP001151760">
    <property type="component" value="Unassembled WGS sequence"/>
</dbReference>
<reference evidence="1" key="2">
    <citation type="submission" date="2022-01" db="EMBL/GenBank/DDBJ databases">
        <authorList>
            <person name="Yamashiro T."/>
            <person name="Shiraishi A."/>
            <person name="Satake H."/>
            <person name="Nakayama K."/>
        </authorList>
    </citation>
    <scope>NUCLEOTIDE SEQUENCE</scope>
</reference>
<sequence>MNIKLKWLMEEQENEIRTVIRNKADCVAKVMLMKRVLILKNLMHQSLAWKLFRFSLPTLYTNHFLSIIWTFKTGFLNGPLKEEVYVAQPEGFVDTGSSRKVYFEGIAFRCYARPHKKHLNKHFQTLIMSDALDTSKSTSEGSSFLGDNLSRQSTSILGNHFLKEQLKNGIMNYILAETEYQLADMLRKPFPEMLKYRVKGCMRCLTPADLEVLTNETA</sequence>
<evidence type="ECO:0000313" key="2">
    <source>
        <dbReference type="Proteomes" id="UP001151760"/>
    </source>
</evidence>
<evidence type="ECO:0000313" key="1">
    <source>
        <dbReference type="EMBL" id="GJT06261.1"/>
    </source>
</evidence>
<organism evidence="1 2">
    <name type="scientific">Tanacetum coccineum</name>
    <dbReference type="NCBI Taxonomy" id="301880"/>
    <lineage>
        <taxon>Eukaryota</taxon>
        <taxon>Viridiplantae</taxon>
        <taxon>Streptophyta</taxon>
        <taxon>Embryophyta</taxon>
        <taxon>Tracheophyta</taxon>
        <taxon>Spermatophyta</taxon>
        <taxon>Magnoliopsida</taxon>
        <taxon>eudicotyledons</taxon>
        <taxon>Gunneridae</taxon>
        <taxon>Pentapetalae</taxon>
        <taxon>asterids</taxon>
        <taxon>campanulids</taxon>
        <taxon>Asterales</taxon>
        <taxon>Asteraceae</taxon>
        <taxon>Asteroideae</taxon>
        <taxon>Anthemideae</taxon>
        <taxon>Anthemidinae</taxon>
        <taxon>Tanacetum</taxon>
    </lineage>
</organism>
<keyword evidence="2" id="KW-1185">Reference proteome</keyword>
<dbReference type="EMBL" id="BQNB010012653">
    <property type="protein sequence ID" value="GJT06261.1"/>
    <property type="molecule type" value="Genomic_DNA"/>
</dbReference>
<proteinExistence type="predicted"/>
<comment type="caution">
    <text evidence="1">The sequence shown here is derived from an EMBL/GenBank/DDBJ whole genome shotgun (WGS) entry which is preliminary data.</text>
</comment>
<gene>
    <name evidence="1" type="ORF">Tco_0840723</name>
</gene>
<name>A0ABQ5AUD7_9ASTR</name>